<comment type="caution">
    <text evidence="15">The sequence shown here is derived from an EMBL/GenBank/DDBJ whole genome shotgun (WGS) entry which is preliminary data.</text>
</comment>
<dbReference type="InterPro" id="IPR035889">
    <property type="entry name" value="Light-harvesting_complex"/>
</dbReference>
<evidence type="ECO:0000256" key="12">
    <source>
        <dbReference type="ARBA" id="ARBA00023136"/>
    </source>
</evidence>
<keyword evidence="16" id="KW-1185">Reference proteome</keyword>
<dbReference type="OrthoDB" id="8564165at2"/>
<keyword evidence="11" id="KW-0157">Chromophore</keyword>
<evidence type="ECO:0000256" key="13">
    <source>
        <dbReference type="ARBA" id="ARBA00023243"/>
    </source>
</evidence>
<evidence type="ECO:0000313" key="16">
    <source>
        <dbReference type="Proteomes" id="UP000239936"/>
    </source>
</evidence>
<sequence>MQNNMWQIWKQFGDLRLVIMGTVGSLFALAFFIHIVLFASPQFNWLQGSHTLPAAAAQMTPLPKLL</sequence>
<accession>A0A2S7XSB9</accession>
<dbReference type="NCBIfam" id="NF040861">
    <property type="entry name" value="pufA_517_ASD"/>
    <property type="match status" value="1"/>
</dbReference>
<evidence type="ECO:0000256" key="11">
    <source>
        <dbReference type="ARBA" id="ARBA00022991"/>
    </source>
</evidence>
<dbReference type="EMBL" id="PPGH01000034">
    <property type="protein sequence ID" value="PQJ96639.1"/>
    <property type="molecule type" value="Genomic_DNA"/>
</dbReference>
<protein>
    <submittedName>
        <fullName evidence="15">Light-harvesting protein</fullName>
    </submittedName>
</protein>
<keyword evidence="10 14" id="KW-1133">Transmembrane helix</keyword>
<evidence type="ECO:0000256" key="8">
    <source>
        <dbReference type="ARBA" id="ARBA00022842"/>
    </source>
</evidence>
<dbReference type="InterPro" id="IPR018332">
    <property type="entry name" value="Antenna_alpha"/>
</dbReference>
<evidence type="ECO:0000256" key="2">
    <source>
        <dbReference type="ARBA" id="ARBA00004236"/>
    </source>
</evidence>
<evidence type="ECO:0000313" key="15">
    <source>
        <dbReference type="EMBL" id="PQJ96639.1"/>
    </source>
</evidence>
<name>A0A2S7XSB9_9GAMM</name>
<keyword evidence="13" id="KW-0437">Light-harvesting polypeptide</keyword>
<dbReference type="GO" id="GO:0005886">
    <property type="term" value="C:plasma membrane"/>
    <property type="evidence" value="ECO:0007669"/>
    <property type="project" value="UniProtKB-SubCell"/>
</dbReference>
<dbReference type="Gene3D" id="4.10.220.20">
    <property type="entry name" value="Light-harvesting complex"/>
    <property type="match status" value="1"/>
</dbReference>
<evidence type="ECO:0000256" key="7">
    <source>
        <dbReference type="ARBA" id="ARBA00022723"/>
    </source>
</evidence>
<evidence type="ECO:0000256" key="14">
    <source>
        <dbReference type="SAM" id="Phobius"/>
    </source>
</evidence>
<comment type="subcellular location">
    <subcellularLocation>
        <location evidence="2">Cell membrane</location>
    </subcellularLocation>
</comment>
<keyword evidence="5" id="KW-0042">Antenna complex</keyword>
<keyword evidence="12 14" id="KW-0472">Membrane</keyword>
<evidence type="ECO:0000256" key="6">
    <source>
        <dbReference type="ARBA" id="ARBA00022692"/>
    </source>
</evidence>
<keyword evidence="8" id="KW-0460">Magnesium</keyword>
<evidence type="ECO:0000256" key="9">
    <source>
        <dbReference type="ARBA" id="ARBA00022956"/>
    </source>
</evidence>
<dbReference type="GO" id="GO:0030076">
    <property type="term" value="C:light-harvesting complex"/>
    <property type="evidence" value="ECO:0007669"/>
    <property type="project" value="UniProtKB-KW"/>
</dbReference>
<dbReference type="Proteomes" id="UP000239936">
    <property type="component" value="Unassembled WGS sequence"/>
</dbReference>
<keyword evidence="6 14" id="KW-0812">Transmembrane</keyword>
<comment type="function">
    <text evidence="1">Antenna complexes are light-harvesting systems, which transfer the excitation energy to the reaction centers.</text>
</comment>
<keyword evidence="3" id="KW-1003">Cell membrane</keyword>
<evidence type="ECO:0000256" key="5">
    <source>
        <dbReference type="ARBA" id="ARBA00022549"/>
    </source>
</evidence>
<keyword evidence="7" id="KW-0479">Metal-binding</keyword>
<dbReference type="AlphaFoldDB" id="A0A2S7XSB9"/>
<evidence type="ECO:0000256" key="1">
    <source>
        <dbReference type="ARBA" id="ARBA00002455"/>
    </source>
</evidence>
<feature type="transmembrane region" description="Helical" evidence="14">
    <location>
        <begin position="15"/>
        <end position="39"/>
    </location>
</feature>
<dbReference type="GO" id="GO:0046872">
    <property type="term" value="F:metal ion binding"/>
    <property type="evidence" value="ECO:0007669"/>
    <property type="project" value="UniProtKB-KW"/>
</dbReference>
<evidence type="ECO:0000256" key="4">
    <source>
        <dbReference type="ARBA" id="ARBA00022494"/>
    </source>
</evidence>
<evidence type="ECO:0000256" key="10">
    <source>
        <dbReference type="ARBA" id="ARBA00022989"/>
    </source>
</evidence>
<keyword evidence="9" id="KW-0076">Bacteriochlorophyll</keyword>
<organism evidence="15 16">
    <name type="scientific">Chromatium okenii</name>
    <dbReference type="NCBI Taxonomy" id="61644"/>
    <lineage>
        <taxon>Bacteria</taxon>
        <taxon>Pseudomonadati</taxon>
        <taxon>Pseudomonadota</taxon>
        <taxon>Gammaproteobacteria</taxon>
        <taxon>Chromatiales</taxon>
        <taxon>Chromatiaceae</taxon>
        <taxon>Chromatium</taxon>
    </lineage>
</organism>
<dbReference type="RefSeq" id="WP_105073398.1">
    <property type="nucleotide sequence ID" value="NZ_PPGH01000034.1"/>
</dbReference>
<keyword evidence="4" id="KW-0148">Chlorophyll</keyword>
<gene>
    <name evidence="15" type="ORF">CXB77_07550</name>
</gene>
<reference evidence="15 16" key="1">
    <citation type="submission" date="2018-01" db="EMBL/GenBank/DDBJ databases">
        <title>The complete genome sequence of Chromatium okenii LaCa, a purple sulfur bacterium with a turbulent life.</title>
        <authorList>
            <person name="Luedin S.M."/>
            <person name="Liechti N."/>
            <person name="Storelli N."/>
            <person name="Danza F."/>
            <person name="Wittwer M."/>
            <person name="Pothier J.F."/>
            <person name="Tonolla M.A."/>
        </authorList>
    </citation>
    <scope>NUCLEOTIDE SEQUENCE [LARGE SCALE GENOMIC DNA]</scope>
    <source>
        <strain evidence="15 16">LaCa</strain>
    </source>
</reference>
<dbReference type="GO" id="GO:0042314">
    <property type="term" value="F:bacteriochlorophyll binding"/>
    <property type="evidence" value="ECO:0007669"/>
    <property type="project" value="UniProtKB-KW"/>
</dbReference>
<proteinExistence type="predicted"/>
<evidence type="ECO:0000256" key="3">
    <source>
        <dbReference type="ARBA" id="ARBA00022475"/>
    </source>
</evidence>
<dbReference type="SUPFAM" id="SSF56918">
    <property type="entry name" value="Light-harvesting complex subunits"/>
    <property type="match status" value="1"/>
</dbReference>